<dbReference type="InterPro" id="IPR019734">
    <property type="entry name" value="TPR_rpt"/>
</dbReference>
<dbReference type="InterPro" id="IPR001867">
    <property type="entry name" value="OmpR/PhoB-type_DNA-bd"/>
</dbReference>
<protein>
    <submittedName>
        <fullName evidence="9">Tetratricopeptide repeat protein</fullName>
    </submittedName>
</protein>
<evidence type="ECO:0000256" key="6">
    <source>
        <dbReference type="PROSITE-ProRule" id="PRU01091"/>
    </source>
</evidence>
<keyword evidence="2" id="KW-0805">Transcription regulation</keyword>
<feature type="domain" description="OmpR/PhoB-type" evidence="8">
    <location>
        <begin position="1"/>
        <end position="97"/>
    </location>
</feature>
<dbReference type="Pfam" id="PF03704">
    <property type="entry name" value="BTAD"/>
    <property type="match status" value="1"/>
</dbReference>
<dbReference type="SUPFAM" id="SSF46894">
    <property type="entry name" value="C-terminal effector domain of the bipartite response regulators"/>
    <property type="match status" value="1"/>
</dbReference>
<keyword evidence="4" id="KW-0804">Transcription</keyword>
<evidence type="ECO:0000256" key="1">
    <source>
        <dbReference type="ARBA" id="ARBA00005820"/>
    </source>
</evidence>
<name>A0A5Q0H1J5_SACSY</name>
<dbReference type="CDD" id="cd15831">
    <property type="entry name" value="BTAD"/>
    <property type="match status" value="1"/>
</dbReference>
<evidence type="ECO:0000259" key="8">
    <source>
        <dbReference type="PROSITE" id="PS51755"/>
    </source>
</evidence>
<dbReference type="PROSITE" id="PS51755">
    <property type="entry name" value="OMPR_PHOB"/>
    <property type="match status" value="1"/>
</dbReference>
<dbReference type="AlphaFoldDB" id="A0A5Q0H1J5"/>
<dbReference type="GO" id="GO:0000160">
    <property type="term" value="P:phosphorelay signal transduction system"/>
    <property type="evidence" value="ECO:0007669"/>
    <property type="project" value="InterPro"/>
</dbReference>
<dbReference type="InterPro" id="IPR036388">
    <property type="entry name" value="WH-like_DNA-bd_sf"/>
</dbReference>
<dbReference type="SUPFAM" id="SSF52540">
    <property type="entry name" value="P-loop containing nucleoside triphosphate hydrolases"/>
    <property type="match status" value="1"/>
</dbReference>
<evidence type="ECO:0000313" key="10">
    <source>
        <dbReference type="Proteomes" id="UP000325787"/>
    </source>
</evidence>
<dbReference type="Pfam" id="PF13424">
    <property type="entry name" value="TPR_12"/>
    <property type="match status" value="1"/>
</dbReference>
<dbReference type="Gene3D" id="1.25.40.10">
    <property type="entry name" value="Tetratricopeptide repeat domain"/>
    <property type="match status" value="3"/>
</dbReference>
<evidence type="ECO:0000256" key="4">
    <source>
        <dbReference type="ARBA" id="ARBA00023163"/>
    </source>
</evidence>
<dbReference type="EMBL" id="CP034550">
    <property type="protein sequence ID" value="QFZ20111.1"/>
    <property type="molecule type" value="Genomic_DNA"/>
</dbReference>
<gene>
    <name evidence="9" type="ORF">EKG83_24230</name>
</gene>
<dbReference type="PROSITE" id="PS50005">
    <property type="entry name" value="TPR"/>
    <property type="match status" value="1"/>
</dbReference>
<keyword evidence="3 6" id="KW-0238">DNA-binding</keyword>
<dbReference type="SMART" id="SM00862">
    <property type="entry name" value="Trans_reg_C"/>
    <property type="match status" value="1"/>
</dbReference>
<dbReference type="PANTHER" id="PTHR35807">
    <property type="entry name" value="TRANSCRIPTIONAL REGULATOR REDD-RELATED"/>
    <property type="match status" value="1"/>
</dbReference>
<keyword evidence="10" id="KW-1185">Reference proteome</keyword>
<dbReference type="Pfam" id="PF13374">
    <property type="entry name" value="TPR_10"/>
    <property type="match status" value="1"/>
</dbReference>
<dbReference type="SMART" id="SM01043">
    <property type="entry name" value="BTAD"/>
    <property type="match status" value="1"/>
</dbReference>
<dbReference type="KEGG" id="ssyi:EKG83_24230"/>
<dbReference type="InterPro" id="IPR027417">
    <property type="entry name" value="P-loop_NTPase"/>
</dbReference>
<dbReference type="Pfam" id="PF00486">
    <property type="entry name" value="Trans_reg_C"/>
    <property type="match status" value="1"/>
</dbReference>
<dbReference type="GO" id="GO:0003677">
    <property type="term" value="F:DNA binding"/>
    <property type="evidence" value="ECO:0007669"/>
    <property type="project" value="UniProtKB-UniRule"/>
</dbReference>
<dbReference type="SUPFAM" id="SSF48452">
    <property type="entry name" value="TPR-like"/>
    <property type="match status" value="2"/>
</dbReference>
<feature type="repeat" description="TPR" evidence="5">
    <location>
        <begin position="855"/>
        <end position="888"/>
    </location>
</feature>
<accession>A0A5Q0H1J5</accession>
<dbReference type="InterPro" id="IPR011990">
    <property type="entry name" value="TPR-like_helical_dom_sf"/>
</dbReference>
<evidence type="ECO:0000313" key="9">
    <source>
        <dbReference type="EMBL" id="QFZ20111.1"/>
    </source>
</evidence>
<dbReference type="InterPro" id="IPR005158">
    <property type="entry name" value="BTAD"/>
</dbReference>
<feature type="region of interest" description="Disordered" evidence="7">
    <location>
        <begin position="930"/>
        <end position="967"/>
    </location>
</feature>
<dbReference type="Gene3D" id="3.40.50.300">
    <property type="entry name" value="P-loop containing nucleotide triphosphate hydrolases"/>
    <property type="match status" value="1"/>
</dbReference>
<evidence type="ECO:0000256" key="3">
    <source>
        <dbReference type="ARBA" id="ARBA00023125"/>
    </source>
</evidence>
<dbReference type="GO" id="GO:0006355">
    <property type="term" value="P:regulation of DNA-templated transcription"/>
    <property type="evidence" value="ECO:0007669"/>
    <property type="project" value="InterPro"/>
</dbReference>
<dbReference type="RefSeq" id="WP_033436001.1">
    <property type="nucleotide sequence ID" value="NZ_CP034550.1"/>
</dbReference>
<evidence type="ECO:0000256" key="2">
    <source>
        <dbReference type="ARBA" id="ARBA00023015"/>
    </source>
</evidence>
<dbReference type="PANTHER" id="PTHR35807:SF1">
    <property type="entry name" value="TRANSCRIPTIONAL REGULATOR REDD"/>
    <property type="match status" value="1"/>
</dbReference>
<dbReference type="Proteomes" id="UP000325787">
    <property type="component" value="Chromosome"/>
</dbReference>
<proteinExistence type="inferred from homology"/>
<feature type="DNA-binding region" description="OmpR/PhoB-type" evidence="6">
    <location>
        <begin position="1"/>
        <end position="97"/>
    </location>
</feature>
<dbReference type="InterPro" id="IPR016032">
    <property type="entry name" value="Sig_transdc_resp-reg_C-effctor"/>
</dbReference>
<feature type="compositionally biased region" description="Basic and acidic residues" evidence="7">
    <location>
        <begin position="930"/>
        <end position="942"/>
    </location>
</feature>
<dbReference type="Gene3D" id="1.10.10.10">
    <property type="entry name" value="Winged helix-like DNA-binding domain superfamily/Winged helix DNA-binding domain"/>
    <property type="match status" value="1"/>
</dbReference>
<evidence type="ECO:0000256" key="5">
    <source>
        <dbReference type="PROSITE-ProRule" id="PRU00339"/>
    </source>
</evidence>
<organism evidence="9 10">
    <name type="scientific">Saccharothrix syringae</name>
    <name type="common">Nocardiopsis syringae</name>
    <dbReference type="NCBI Taxonomy" id="103733"/>
    <lineage>
        <taxon>Bacteria</taxon>
        <taxon>Bacillati</taxon>
        <taxon>Actinomycetota</taxon>
        <taxon>Actinomycetes</taxon>
        <taxon>Pseudonocardiales</taxon>
        <taxon>Pseudonocardiaceae</taxon>
        <taxon>Saccharothrix</taxon>
    </lineage>
</organism>
<dbReference type="SMART" id="SM00028">
    <property type="entry name" value="TPR"/>
    <property type="match status" value="5"/>
</dbReference>
<dbReference type="PRINTS" id="PR00364">
    <property type="entry name" value="DISEASERSIST"/>
</dbReference>
<dbReference type="InterPro" id="IPR051677">
    <property type="entry name" value="AfsR-DnrI-RedD_regulator"/>
</dbReference>
<sequence>MEVELRVLGQVEALVDGTPVDLGPARQRCVLAVLLVEADRPVATGQVIDRVWGGQPPRRARQLVSNYLSLLRRLLADADLAGEVVVERRGEGYVVLVDPDRVDLHRFRRLVARARAETDPARALELLEQAAALWRGEPLAGLDTPWITGVRQGLERERFAADTHRIDLALQLGRHTTLLPELTDRATTHPLDERVTAQLMLALYRCGRQADALDHYQRLRTRLVDELGADPGPDLQQLHQRILAADPALTAPAAQVGHAPVVPRQLPAAPALFTGRVPELAELDRTLTSTVPNGEGVFAESDAEIRDPLAGTVVISAIGGAGGIGKTWLALTWAHRRADQFPDGQLFVDLRGFSPTGQPTNPADALRGFLTALGADPGSLPSDLDALTARYRSQVADRRMLVVLDNAATADQVTPLLPGGTSCTVLVTSRTRLASLIDRHGARHLHLDVLTDAEARALLITRLGTDRVTAEPNATDELLELCGRHPLALAIAARHAATRPQVPLTEVAAELRELGLEMLDHDHDTDPAASLPTVLSWSLHRLTDQQRVVFALLGIAPGPDTTLPAAANLTGLTPAHAHKTLSALENASLLERRPGGRYTMHDLIRAYAATTAHDLPEHLREAALTRVMDFHLHTAFAAERLLHPHRDPIHLDPPAPGVHPQPLPDYPAALAWLDVHHPHLLAVQHTAAAHHRHQVVWQLAWSLTTFHYLRGHHHDQLVVWQAAAHAAEHLPDPTTRILTQRHLGLGHTEAGLYEQATDHLHQALTLTEHHHNPTQQAHTHHDLVRVWMRRGDDRQALEHARHALALYHDQPRWQARALNAVGWLTARLGEFDTAREHCRAALTLHRRHHDVHGEAGTLDSLGYLEHQAGRHRQAVDCYQQALTLLRDLGHTTAVADSLDRVGHSHAALGHHHQARAAWREALELYREQGRDTDADRVQHQLDDLDPTPEQTDPSGATRNTENEQSRG</sequence>
<reference evidence="10" key="1">
    <citation type="journal article" date="2021" name="Curr. Microbiol.">
        <title>Complete genome of nocamycin-producing strain Saccharothrix syringae NRRL B-16468 reveals the biosynthetic potential for secondary metabolites.</title>
        <authorList>
            <person name="Mo X."/>
            <person name="Yang S."/>
        </authorList>
    </citation>
    <scope>NUCLEOTIDE SEQUENCE [LARGE SCALE GENOMIC DNA]</scope>
    <source>
        <strain evidence="10">ATCC 51364 / DSM 43886 / JCM 6844 / KCTC 9398 / NBRC 14523 / NRRL B-16468 / INA 2240</strain>
    </source>
</reference>
<dbReference type="OrthoDB" id="3275754at2"/>
<comment type="similarity">
    <text evidence="1">Belongs to the AfsR/DnrI/RedD regulatory family.</text>
</comment>
<keyword evidence="5" id="KW-0802">TPR repeat</keyword>
<evidence type="ECO:0000256" key="7">
    <source>
        <dbReference type="SAM" id="MobiDB-lite"/>
    </source>
</evidence>
<feature type="compositionally biased region" description="Polar residues" evidence="7">
    <location>
        <begin position="948"/>
        <end position="959"/>
    </location>
</feature>